<proteinExistence type="inferred from homology"/>
<name>A0A8C4ZLR9_GADMO</name>
<feature type="transmembrane region" description="Helical" evidence="2">
    <location>
        <begin position="6"/>
        <end position="30"/>
    </location>
</feature>
<dbReference type="GO" id="GO:0005886">
    <property type="term" value="C:plasma membrane"/>
    <property type="evidence" value="ECO:0007669"/>
    <property type="project" value="TreeGrafter"/>
</dbReference>
<dbReference type="GeneTree" id="ENSGT00940000160819"/>
<evidence type="ECO:0000313" key="4">
    <source>
        <dbReference type="Ensembl" id="ENSGMOP00000016354.2"/>
    </source>
</evidence>
<accession>A0A8C4ZLR9</accession>
<reference evidence="4" key="2">
    <citation type="submission" date="2025-09" db="UniProtKB">
        <authorList>
            <consortium name="Ensembl"/>
        </authorList>
    </citation>
    <scope>IDENTIFICATION</scope>
</reference>
<dbReference type="Proteomes" id="UP000694546">
    <property type="component" value="Chromosome 18"/>
</dbReference>
<evidence type="ECO:0000256" key="1">
    <source>
        <dbReference type="ARBA" id="ARBA00006996"/>
    </source>
</evidence>
<reference evidence="4" key="1">
    <citation type="submission" date="2025-08" db="UniProtKB">
        <authorList>
            <consortium name="Ensembl"/>
        </authorList>
    </citation>
    <scope>IDENTIFICATION</scope>
</reference>
<protein>
    <submittedName>
        <fullName evidence="4">Synaptotagmin XV</fullName>
    </submittedName>
</protein>
<dbReference type="PANTHER" id="PTHR10024:SF234">
    <property type="entry name" value="SYNAPTOTAGMIN-15-RELATED"/>
    <property type="match status" value="1"/>
</dbReference>
<dbReference type="GO" id="GO:0030276">
    <property type="term" value="F:clathrin binding"/>
    <property type="evidence" value="ECO:0007669"/>
    <property type="project" value="TreeGrafter"/>
</dbReference>
<evidence type="ECO:0000313" key="5">
    <source>
        <dbReference type="Proteomes" id="UP000694546"/>
    </source>
</evidence>
<dbReference type="GO" id="GO:0070382">
    <property type="term" value="C:exocytic vesicle"/>
    <property type="evidence" value="ECO:0007669"/>
    <property type="project" value="TreeGrafter"/>
</dbReference>
<dbReference type="GO" id="GO:0005509">
    <property type="term" value="F:calcium ion binding"/>
    <property type="evidence" value="ECO:0007669"/>
    <property type="project" value="TreeGrafter"/>
</dbReference>
<dbReference type="InterPro" id="IPR035892">
    <property type="entry name" value="C2_domain_sf"/>
</dbReference>
<dbReference type="Ensembl" id="ENSGMOT00000016770.2">
    <property type="protein sequence ID" value="ENSGMOP00000016354.2"/>
    <property type="gene ID" value="ENSGMOG00000015272.2"/>
</dbReference>
<evidence type="ECO:0000256" key="2">
    <source>
        <dbReference type="SAM" id="Phobius"/>
    </source>
</evidence>
<keyword evidence="2" id="KW-0812">Transmembrane</keyword>
<dbReference type="Pfam" id="PF00168">
    <property type="entry name" value="C2"/>
    <property type="match status" value="2"/>
</dbReference>
<dbReference type="GO" id="GO:0000149">
    <property type="term" value="F:SNARE binding"/>
    <property type="evidence" value="ECO:0007669"/>
    <property type="project" value="TreeGrafter"/>
</dbReference>
<dbReference type="GO" id="GO:0017156">
    <property type="term" value="P:calcium-ion regulated exocytosis"/>
    <property type="evidence" value="ECO:0007669"/>
    <property type="project" value="TreeGrafter"/>
</dbReference>
<feature type="domain" description="C2" evidence="3">
    <location>
        <begin position="251"/>
        <end position="369"/>
    </location>
</feature>
<evidence type="ECO:0000259" key="3">
    <source>
        <dbReference type="PROSITE" id="PS50004"/>
    </source>
</evidence>
<dbReference type="Gene3D" id="2.60.40.150">
    <property type="entry name" value="C2 domain"/>
    <property type="match status" value="2"/>
</dbReference>
<dbReference type="AlphaFoldDB" id="A0A8C4ZLR9"/>
<dbReference type="OMA" id="DWIHLTN"/>
<sequence>LSDQVVILAVGLLMGLLIILCVCILGYCLWRRKGQSQYQEFISTLPLFPECTAPVLQVSQGSRPRCDEIPFTVPPRFEPRSPSALAGQGQSKPVDHTPTCSGYSYCVSGPGVTSGWYPMGTLLEGLYRGPALEQYRRCSEQLTVSLLRLGNLPPCFHGNVTLVELQLLPDDRRPRQARARGPGPDPELAECFVFQVSAVCVSESTLSVCVLSVAPQRKRRVVGRVLYPLEGQLGASGRVLWRDLETDTYSQLGDVQVSMNYSPSLRRLTLGVVRARGLQLLSDTGVFSQVSLQRHTQVVKTKRSSVVSCGGADPHLDHRMTFKLPPQHLDEACVRLELKQPDPMSPAVLGVVVLGPFMYARGPQLQHWLDMVNPTQEPVKQWHGLGRCL</sequence>
<keyword evidence="5" id="KW-1185">Reference proteome</keyword>
<organism evidence="4 5">
    <name type="scientific">Gadus morhua</name>
    <name type="common">Atlantic cod</name>
    <dbReference type="NCBI Taxonomy" id="8049"/>
    <lineage>
        <taxon>Eukaryota</taxon>
        <taxon>Metazoa</taxon>
        <taxon>Chordata</taxon>
        <taxon>Craniata</taxon>
        <taxon>Vertebrata</taxon>
        <taxon>Euteleostomi</taxon>
        <taxon>Actinopterygii</taxon>
        <taxon>Neopterygii</taxon>
        <taxon>Teleostei</taxon>
        <taxon>Neoteleostei</taxon>
        <taxon>Acanthomorphata</taxon>
        <taxon>Zeiogadaria</taxon>
        <taxon>Gadariae</taxon>
        <taxon>Gadiformes</taxon>
        <taxon>Gadoidei</taxon>
        <taxon>Gadidae</taxon>
        <taxon>Gadus</taxon>
    </lineage>
</organism>
<dbReference type="PROSITE" id="PS50004">
    <property type="entry name" value="C2"/>
    <property type="match status" value="1"/>
</dbReference>
<dbReference type="PANTHER" id="PTHR10024">
    <property type="entry name" value="SYNAPTOTAGMIN"/>
    <property type="match status" value="1"/>
</dbReference>
<keyword evidence="2" id="KW-1133">Transmembrane helix</keyword>
<dbReference type="SUPFAM" id="SSF49562">
    <property type="entry name" value="C2 domain (Calcium/lipid-binding domain, CaLB)"/>
    <property type="match status" value="2"/>
</dbReference>
<dbReference type="GO" id="GO:0005544">
    <property type="term" value="F:calcium-dependent phospholipid binding"/>
    <property type="evidence" value="ECO:0007669"/>
    <property type="project" value="TreeGrafter"/>
</dbReference>
<comment type="similarity">
    <text evidence="1">Belongs to the synaptotagmin family.</text>
</comment>
<dbReference type="GO" id="GO:0001786">
    <property type="term" value="F:phosphatidylserine binding"/>
    <property type="evidence" value="ECO:0007669"/>
    <property type="project" value="TreeGrafter"/>
</dbReference>
<dbReference type="InterPro" id="IPR000008">
    <property type="entry name" value="C2_dom"/>
</dbReference>
<keyword evidence="2" id="KW-0472">Membrane</keyword>